<dbReference type="Proteomes" id="UP000694865">
    <property type="component" value="Unplaced"/>
</dbReference>
<evidence type="ECO:0000256" key="1">
    <source>
        <dbReference type="SAM" id="MobiDB-lite"/>
    </source>
</evidence>
<dbReference type="PANTHER" id="PTHR22930:SF198">
    <property type="entry name" value="DDE TNP4 DOMAIN-CONTAINING PROTEIN"/>
    <property type="match status" value="1"/>
</dbReference>
<dbReference type="InterPro" id="IPR045249">
    <property type="entry name" value="HARBI1-like"/>
</dbReference>
<reference evidence="3" key="1">
    <citation type="submission" date="2025-08" db="UniProtKB">
        <authorList>
            <consortium name="RefSeq"/>
        </authorList>
    </citation>
    <scope>IDENTIFICATION</scope>
    <source>
        <tissue evidence="3">Testes</tissue>
    </source>
</reference>
<dbReference type="GeneID" id="100370162"/>
<dbReference type="RefSeq" id="XP_006817374.1">
    <property type="nucleotide sequence ID" value="XM_006817311.1"/>
</dbReference>
<feature type="compositionally biased region" description="Acidic residues" evidence="1">
    <location>
        <begin position="1"/>
        <end position="11"/>
    </location>
</feature>
<feature type="compositionally biased region" description="Basic and acidic residues" evidence="1">
    <location>
        <begin position="12"/>
        <end position="22"/>
    </location>
</feature>
<accession>A0ABM0MBI3</accession>
<feature type="compositionally biased region" description="Basic residues" evidence="1">
    <location>
        <begin position="23"/>
        <end position="32"/>
    </location>
</feature>
<name>A0ABM0MBI3_SACKO</name>
<keyword evidence="2" id="KW-1185">Reference proteome</keyword>
<gene>
    <name evidence="3" type="primary">LOC100370162</name>
</gene>
<organism evidence="2 3">
    <name type="scientific">Saccoglossus kowalevskii</name>
    <name type="common">Acorn worm</name>
    <dbReference type="NCBI Taxonomy" id="10224"/>
    <lineage>
        <taxon>Eukaryota</taxon>
        <taxon>Metazoa</taxon>
        <taxon>Hemichordata</taxon>
        <taxon>Enteropneusta</taxon>
        <taxon>Harrimaniidae</taxon>
        <taxon>Saccoglossus</taxon>
    </lineage>
</organism>
<evidence type="ECO:0000313" key="3">
    <source>
        <dbReference type="RefSeq" id="XP_006817374.1"/>
    </source>
</evidence>
<proteinExistence type="predicted"/>
<dbReference type="PANTHER" id="PTHR22930">
    <property type="match status" value="1"/>
</dbReference>
<protein>
    <submittedName>
        <fullName evidence="3">Uncharacterized protein LOC100370162</fullName>
    </submittedName>
</protein>
<feature type="region of interest" description="Disordered" evidence="1">
    <location>
        <begin position="1"/>
        <end position="46"/>
    </location>
</feature>
<sequence>MAEQQDPEVPDVPEHDLSEKRHDPLRRRRGRKNSKDKGRLTYQQGGGRRPFIRSCWTRPWLTEERRQQNGHYTSLLDTQLRLEDPAAFRNFTRLTPEVFDDILERVAPVIQKQQTNYRHPLSAGLKLAITLRHLATGDNYRSLAYGFRCGISTISELIPEVCTAIVQAYKDEIFNPPTTPEAWRNLAQQFEQRWNVPHAVGALDGKHIAIKKPANTGSLYHNYKGFFSIPMLAFVDAEYKFI</sequence>
<evidence type="ECO:0000313" key="2">
    <source>
        <dbReference type="Proteomes" id="UP000694865"/>
    </source>
</evidence>